<protein>
    <submittedName>
        <fullName evidence="1">Transposon Ty3-G Gag-Pol polyprotein</fullName>
    </submittedName>
</protein>
<proteinExistence type="predicted"/>
<gene>
    <name evidence="1" type="ORF">EPI10_001211</name>
</gene>
<reference evidence="2" key="1">
    <citation type="journal article" date="2019" name="Plant Biotechnol. J.">
        <title>Genome sequencing of the Australian wild diploid species Gossypium australe highlights disease resistance and delayed gland morphogenesis.</title>
        <authorList>
            <person name="Cai Y."/>
            <person name="Cai X."/>
            <person name="Wang Q."/>
            <person name="Wang P."/>
            <person name="Zhang Y."/>
            <person name="Cai C."/>
            <person name="Xu Y."/>
            <person name="Wang K."/>
            <person name="Zhou Z."/>
            <person name="Wang C."/>
            <person name="Geng S."/>
            <person name="Li B."/>
            <person name="Dong Q."/>
            <person name="Hou Y."/>
            <person name="Wang H."/>
            <person name="Ai P."/>
            <person name="Liu Z."/>
            <person name="Yi F."/>
            <person name="Sun M."/>
            <person name="An G."/>
            <person name="Cheng J."/>
            <person name="Zhang Y."/>
            <person name="Shi Q."/>
            <person name="Xie Y."/>
            <person name="Shi X."/>
            <person name="Chang Y."/>
            <person name="Huang F."/>
            <person name="Chen Y."/>
            <person name="Hong S."/>
            <person name="Mi L."/>
            <person name="Sun Q."/>
            <person name="Zhang L."/>
            <person name="Zhou B."/>
            <person name="Peng R."/>
            <person name="Zhang X."/>
            <person name="Liu F."/>
        </authorList>
    </citation>
    <scope>NUCLEOTIDE SEQUENCE [LARGE SCALE GENOMIC DNA]</scope>
    <source>
        <strain evidence="2">cv. PA1801</strain>
    </source>
</reference>
<accession>A0A5B6VAK2</accession>
<evidence type="ECO:0000313" key="1">
    <source>
        <dbReference type="EMBL" id="KAA3466093.1"/>
    </source>
</evidence>
<name>A0A5B6VAK2_9ROSI</name>
<evidence type="ECO:0000313" key="2">
    <source>
        <dbReference type="Proteomes" id="UP000325315"/>
    </source>
</evidence>
<dbReference type="EMBL" id="SMMG02000007">
    <property type="protein sequence ID" value="KAA3466093.1"/>
    <property type="molecule type" value="Genomic_DNA"/>
</dbReference>
<dbReference type="Proteomes" id="UP000325315">
    <property type="component" value="Unassembled WGS sequence"/>
</dbReference>
<organism evidence="1 2">
    <name type="scientific">Gossypium australe</name>
    <dbReference type="NCBI Taxonomy" id="47621"/>
    <lineage>
        <taxon>Eukaryota</taxon>
        <taxon>Viridiplantae</taxon>
        <taxon>Streptophyta</taxon>
        <taxon>Embryophyta</taxon>
        <taxon>Tracheophyta</taxon>
        <taxon>Spermatophyta</taxon>
        <taxon>Magnoliopsida</taxon>
        <taxon>eudicotyledons</taxon>
        <taxon>Gunneridae</taxon>
        <taxon>Pentapetalae</taxon>
        <taxon>rosids</taxon>
        <taxon>malvids</taxon>
        <taxon>Malvales</taxon>
        <taxon>Malvaceae</taxon>
        <taxon>Malvoideae</taxon>
        <taxon>Gossypium</taxon>
    </lineage>
</organism>
<sequence>MVYLWNKKKTLLEVLKTHKKAIGWTMTDIKGTSPILCQHRIRVEEGNKLEIEWCNQKGLFLTIIYQSNAYQTGKKKSMIVSLMDIQHIIKSQSIQMTRKRLPSNAHSRHTHSNECPLDYLTLWPPS</sequence>
<keyword evidence="2" id="KW-1185">Reference proteome</keyword>
<dbReference type="AlphaFoldDB" id="A0A5B6VAK2"/>
<comment type="caution">
    <text evidence="1">The sequence shown here is derived from an EMBL/GenBank/DDBJ whole genome shotgun (WGS) entry which is preliminary data.</text>
</comment>